<evidence type="ECO:0000259" key="1">
    <source>
        <dbReference type="Pfam" id="PF26078"/>
    </source>
</evidence>
<gene>
    <name evidence="3" type="ORF">QWZ16_17245</name>
</gene>
<evidence type="ECO:0000313" key="4">
    <source>
        <dbReference type="Proteomes" id="UP001238540"/>
    </source>
</evidence>
<reference evidence="4" key="1">
    <citation type="journal article" date="2019" name="Int. J. Syst. Evol. Microbiol.">
        <title>The Global Catalogue of Microorganisms (GCM) 10K type strain sequencing project: providing services to taxonomists for standard genome sequencing and annotation.</title>
        <authorList>
            <consortium name="The Broad Institute Genomics Platform"/>
            <consortium name="The Broad Institute Genome Sequencing Center for Infectious Disease"/>
            <person name="Wu L."/>
            <person name="Ma J."/>
        </authorList>
    </citation>
    <scope>NUCLEOTIDE SEQUENCE [LARGE SCALE GENOMIC DNA]</scope>
    <source>
        <strain evidence="4">CECT 7398</strain>
    </source>
</reference>
<evidence type="ECO:0000313" key="3">
    <source>
        <dbReference type="EMBL" id="MDN3611349.1"/>
    </source>
</evidence>
<dbReference type="RefSeq" id="WP_076590389.1">
    <property type="nucleotide sequence ID" value="NZ_JABEYA020000006.1"/>
</dbReference>
<feature type="domain" description="Baseplate J-like central" evidence="1">
    <location>
        <begin position="130"/>
        <end position="201"/>
    </location>
</feature>
<organism evidence="3 4">
    <name type="scientific">Vibrio ostreicida</name>
    <dbReference type="NCBI Taxonomy" id="526588"/>
    <lineage>
        <taxon>Bacteria</taxon>
        <taxon>Pseudomonadati</taxon>
        <taxon>Pseudomonadota</taxon>
        <taxon>Gammaproteobacteria</taxon>
        <taxon>Vibrionales</taxon>
        <taxon>Vibrionaceae</taxon>
        <taxon>Vibrio</taxon>
    </lineage>
</organism>
<keyword evidence="4" id="KW-1185">Reference proteome</keyword>
<feature type="domain" description="Baseplate J-like C-terminal" evidence="2">
    <location>
        <begin position="208"/>
        <end position="288"/>
    </location>
</feature>
<dbReference type="PANTHER" id="PTHR35862:SF1">
    <property type="entry name" value="FELS-2 PROPHAGE PROTEIN"/>
    <property type="match status" value="1"/>
</dbReference>
<dbReference type="InterPro" id="IPR052726">
    <property type="entry name" value="Phage_Baseplate_Hub"/>
</dbReference>
<name>A0ABT8BXF0_9VIBR</name>
<dbReference type="Pfam" id="PF26078">
    <property type="entry name" value="Baseplate_J_M"/>
    <property type="match status" value="1"/>
</dbReference>
<dbReference type="InterPro" id="IPR014507">
    <property type="entry name" value="Baseplate_assembly_J_pred"/>
</dbReference>
<accession>A0ABT8BXF0</accession>
<comment type="caution">
    <text evidence="3">The sequence shown here is derived from an EMBL/GenBank/DDBJ whole genome shotgun (WGS) entry which is preliminary data.</text>
</comment>
<dbReference type="InterPro" id="IPR058531">
    <property type="entry name" value="Baseplate_J_M"/>
</dbReference>
<dbReference type="Proteomes" id="UP001238540">
    <property type="component" value="Unassembled WGS sequence"/>
</dbReference>
<sequence>MSIQDLSQLPAPDLLESLDYETIFAQMRDKLLANDPTFTAMTESDPVYKLLEVAAYFRLLDRQRVNEAAQAVLLAYAQNNDLDQVGVRFNVARQQIAPANDTTFPPTPAVMEPDDDYRRRIQLALEGMSVAGPVNAYKFHALSAHPLVADVTAISKTPGHVLVSVLSRQGNGHAEQPILDAVTAALSAEDTRPLTDALAVQSATIINYDIEATLYLDSGPEYEPVLAEAQARIQAYTTEQFRLGRNIRKSAIDAALHVAGVQNVVIHKPLNDVVISKEQAGYCAAISVNYGGEDE</sequence>
<protein>
    <submittedName>
        <fullName evidence="3">Baseplate J/gp47 family protein</fullName>
    </submittedName>
</protein>
<dbReference type="EMBL" id="JAUFQC010000027">
    <property type="protein sequence ID" value="MDN3611349.1"/>
    <property type="molecule type" value="Genomic_DNA"/>
</dbReference>
<evidence type="ECO:0000259" key="2">
    <source>
        <dbReference type="Pfam" id="PF26079"/>
    </source>
</evidence>
<proteinExistence type="predicted"/>
<dbReference type="PANTHER" id="PTHR35862">
    <property type="entry name" value="FELS-2 PROPHAGE PROTEIN"/>
    <property type="match status" value="1"/>
</dbReference>
<dbReference type="InterPro" id="IPR058530">
    <property type="entry name" value="Baseplate_J-like_C"/>
</dbReference>
<dbReference type="Pfam" id="PF26079">
    <property type="entry name" value="Baseplate_J_C"/>
    <property type="match status" value="1"/>
</dbReference>
<dbReference type="PIRSF" id="PIRSF020481">
    <property type="entry name" value="BAP"/>
    <property type="match status" value="1"/>
</dbReference>